<gene>
    <name evidence="2" type="ORF">FPZ44_20040</name>
</gene>
<proteinExistence type="predicted"/>
<reference evidence="2 3" key="1">
    <citation type="submission" date="2019-07" db="EMBL/GenBank/DDBJ databases">
        <authorList>
            <person name="Kim J."/>
        </authorList>
    </citation>
    <scope>NUCLEOTIDE SEQUENCE [LARGE SCALE GENOMIC DNA]</scope>
    <source>
        <strain evidence="2 3">N4</strain>
    </source>
</reference>
<sequence>MQYHTFILQAHDGLALHINQWSPDESKPVRAVVQIAHGMTETGSRYERFARSLTDHGYIVYANDHRGHGQTAASNELLGHLEANDMKHMVQDMDLLSRHIEAAHPQLPLLLFGHSMGSFLSTDYLAKYGQRLTGAVLCGSNGPRGPELGAGIVLAQLIGRMRGRTYHSNLINNMAFGGFNRRFQPSETSFDWLSRDKDEVRKYVEDPYCGFICSVGFYEEMFRMLRRIHQPAQLARIPNDLPILLIAGDMDPVSNFGKGVPHLEKLLKQTGSQSVKMITYKEGRHELLNDTNRDEVTADVIQWFDQVLA</sequence>
<accession>A0A559IKR1</accession>
<feature type="domain" description="Serine aminopeptidase S33" evidence="1">
    <location>
        <begin position="28"/>
        <end position="292"/>
    </location>
</feature>
<dbReference type="InterPro" id="IPR029058">
    <property type="entry name" value="AB_hydrolase_fold"/>
</dbReference>
<dbReference type="OrthoDB" id="9806902at2"/>
<dbReference type="Proteomes" id="UP000318102">
    <property type="component" value="Unassembled WGS sequence"/>
</dbReference>
<name>A0A559IKR1_9BACL</name>
<protein>
    <submittedName>
        <fullName evidence="2">Lysophospholipase</fullName>
    </submittedName>
</protein>
<comment type="caution">
    <text evidence="2">The sequence shown here is derived from an EMBL/GenBank/DDBJ whole genome shotgun (WGS) entry which is preliminary data.</text>
</comment>
<dbReference type="InterPro" id="IPR051044">
    <property type="entry name" value="MAG_DAG_Lipase"/>
</dbReference>
<dbReference type="PANTHER" id="PTHR11614">
    <property type="entry name" value="PHOSPHOLIPASE-RELATED"/>
    <property type="match status" value="1"/>
</dbReference>
<dbReference type="AlphaFoldDB" id="A0A559IKR1"/>
<dbReference type="RefSeq" id="WP_144993210.1">
    <property type="nucleotide sequence ID" value="NZ_VNJK01000003.1"/>
</dbReference>
<keyword evidence="3" id="KW-1185">Reference proteome</keyword>
<evidence type="ECO:0000259" key="1">
    <source>
        <dbReference type="Pfam" id="PF12146"/>
    </source>
</evidence>
<dbReference type="SUPFAM" id="SSF53474">
    <property type="entry name" value="alpha/beta-Hydrolases"/>
    <property type="match status" value="1"/>
</dbReference>
<evidence type="ECO:0000313" key="3">
    <source>
        <dbReference type="Proteomes" id="UP000318102"/>
    </source>
</evidence>
<evidence type="ECO:0000313" key="2">
    <source>
        <dbReference type="EMBL" id="TVX88197.1"/>
    </source>
</evidence>
<dbReference type="Pfam" id="PF12146">
    <property type="entry name" value="Hydrolase_4"/>
    <property type="match status" value="1"/>
</dbReference>
<dbReference type="Gene3D" id="3.40.50.1820">
    <property type="entry name" value="alpha/beta hydrolase"/>
    <property type="match status" value="1"/>
</dbReference>
<dbReference type="InterPro" id="IPR022742">
    <property type="entry name" value="Hydrolase_4"/>
</dbReference>
<organism evidence="2 3">
    <name type="scientific">Paenibacillus agilis</name>
    <dbReference type="NCBI Taxonomy" id="3020863"/>
    <lineage>
        <taxon>Bacteria</taxon>
        <taxon>Bacillati</taxon>
        <taxon>Bacillota</taxon>
        <taxon>Bacilli</taxon>
        <taxon>Bacillales</taxon>
        <taxon>Paenibacillaceae</taxon>
        <taxon>Paenibacillus</taxon>
    </lineage>
</organism>
<dbReference type="EMBL" id="VNJK01000003">
    <property type="protein sequence ID" value="TVX88197.1"/>
    <property type="molecule type" value="Genomic_DNA"/>
</dbReference>